<evidence type="ECO:0000313" key="9">
    <source>
        <dbReference type="EMBL" id="GBM55638.1"/>
    </source>
</evidence>
<keyword evidence="3 7" id="KW-0812">Transmembrane</keyword>
<feature type="transmembrane region" description="Helical" evidence="7">
    <location>
        <begin position="520"/>
        <end position="537"/>
    </location>
</feature>
<proteinExistence type="inferred from homology"/>
<feature type="transmembrane region" description="Helical" evidence="7">
    <location>
        <begin position="495"/>
        <end position="513"/>
    </location>
</feature>
<feature type="transmembrane region" description="Helical" evidence="7">
    <location>
        <begin position="379"/>
        <end position="402"/>
    </location>
</feature>
<evidence type="ECO:0000256" key="7">
    <source>
        <dbReference type="SAM" id="Phobius"/>
    </source>
</evidence>
<feature type="transmembrane region" description="Helical" evidence="7">
    <location>
        <begin position="206"/>
        <end position="229"/>
    </location>
</feature>
<dbReference type="InterPro" id="IPR038900">
    <property type="entry name" value="TMC"/>
</dbReference>
<evidence type="ECO:0000256" key="5">
    <source>
        <dbReference type="ARBA" id="ARBA00023136"/>
    </source>
</evidence>
<evidence type="ECO:0000256" key="2">
    <source>
        <dbReference type="ARBA" id="ARBA00006510"/>
    </source>
</evidence>
<evidence type="ECO:0000256" key="1">
    <source>
        <dbReference type="ARBA" id="ARBA00004141"/>
    </source>
</evidence>
<feature type="region of interest" description="Disordered" evidence="6">
    <location>
        <begin position="1"/>
        <end position="20"/>
    </location>
</feature>
<evidence type="ECO:0000313" key="10">
    <source>
        <dbReference type="Proteomes" id="UP000499080"/>
    </source>
</evidence>
<gene>
    <name evidence="9" type="primary">TMC5</name>
    <name evidence="9" type="ORF">AVEN_125425_1</name>
</gene>
<feature type="region of interest" description="Disordered" evidence="6">
    <location>
        <begin position="723"/>
        <end position="745"/>
    </location>
</feature>
<dbReference type="PANTHER" id="PTHR23302:SF43">
    <property type="entry name" value="TMC DOMAIN-CONTAINING PROTEIN"/>
    <property type="match status" value="1"/>
</dbReference>
<comment type="similarity">
    <text evidence="2">Belongs to the TMC family.</text>
</comment>
<feature type="domain" description="TMC" evidence="8">
    <location>
        <begin position="486"/>
        <end position="589"/>
    </location>
</feature>
<comment type="subcellular location">
    <subcellularLocation>
        <location evidence="1">Membrane</location>
        <topology evidence="1">Multi-pass membrane protein</topology>
    </subcellularLocation>
</comment>
<dbReference type="AlphaFoldDB" id="A0A4Y2GSY4"/>
<dbReference type="Proteomes" id="UP000499080">
    <property type="component" value="Unassembled WGS sequence"/>
</dbReference>
<accession>A0A4Y2GSY4</accession>
<sequence>MATPRKPARQNKKEPSATSLEILNNQLEEDEYGYVDTKGKKASSTLLQQLPSRHLEDIIVDDTDEPGKSATTLRRRDSHYRKVRLRNVSLNYHKIKIGAQKIYEILNSDPDIDETDKMKTLREMHQSLTIKRQVKERLDADKERKIATQALGCWTRFKLAFFMTWHKFWHEVKGISYVFEPWHSSIKTIQGQFGSGVASYFIFLRWLLYINMWNFFTTFCFVVIPQLIIETRTNYTSYAGNLTSDTFHISDLLTGSGWFSDSLFYFGHYSNKIIEIIPNLHYNMPLAYLLTIGINAVINLIAVSSSITATYQKNYVDTAGGIKNVFCNKIFSAWDYAIETESAAQLQKHAFCNGIKELIYMKVQGEKSRSTKQKIIQRTLIVLISLLCLAAIGGVGFLTYYILEKKALEVDVKILQDMTLSLTVTSIAIVSYFVLKYATRLELYLSHRLRLYLTMIRVVTLRIVMLGIIAYFWIFIFKPPRNMKVCYETELGKDIYRLILVNFLIETLIFTFLGEYGRKLISLYFTSIGRATFDVAYNTLDLIYFQTLAWIAIFCVPLGSLMIIVILVLLFYIKKTSMTFTCKPPIRSWSVNEAQTFYLVLTFIMFFFAAITVGYSIFGSEPSDCGPYRDYHKTGDIITNVFFGKDEQGVFTKIIAYITSPGVLFAVFCALGLVVYYMRAQAKAHISVIKKIREQLILASKDKVFLLKLFDEAFIAHWQTKSSPNVNKGQESKHSPHQRNGVSSQHEVFNEGYSEYYDRPLESPIHKKFSPSYTPAKVPINIINHENTPAGFNNINNISARSDGYRSPIASFGKESPLQIRRGSPYPVHQHGFRHFCDDSHKQAHTD</sequence>
<evidence type="ECO:0000256" key="6">
    <source>
        <dbReference type="SAM" id="MobiDB-lite"/>
    </source>
</evidence>
<keyword evidence="4 7" id="KW-1133">Transmembrane helix</keyword>
<dbReference type="InterPro" id="IPR012496">
    <property type="entry name" value="TMC_dom"/>
</dbReference>
<dbReference type="PANTHER" id="PTHR23302">
    <property type="entry name" value="TRANSMEMBRANE CHANNEL-RELATED"/>
    <property type="match status" value="1"/>
</dbReference>
<feature type="transmembrane region" description="Helical" evidence="7">
    <location>
        <begin position="654"/>
        <end position="677"/>
    </location>
</feature>
<name>A0A4Y2GSY4_ARAVE</name>
<evidence type="ECO:0000256" key="4">
    <source>
        <dbReference type="ARBA" id="ARBA00022989"/>
    </source>
</evidence>
<feature type="transmembrane region" description="Helical" evidence="7">
    <location>
        <begin position="456"/>
        <end position="475"/>
    </location>
</feature>
<evidence type="ECO:0000259" key="8">
    <source>
        <dbReference type="Pfam" id="PF07810"/>
    </source>
</evidence>
<keyword evidence="5 7" id="KW-0472">Membrane</keyword>
<reference evidence="9 10" key="1">
    <citation type="journal article" date="2019" name="Sci. Rep.">
        <title>Orb-weaving spider Araneus ventricosus genome elucidates the spidroin gene catalogue.</title>
        <authorList>
            <person name="Kono N."/>
            <person name="Nakamura H."/>
            <person name="Ohtoshi R."/>
            <person name="Moran D.A.P."/>
            <person name="Shinohara A."/>
            <person name="Yoshida Y."/>
            <person name="Fujiwara M."/>
            <person name="Mori M."/>
            <person name="Tomita M."/>
            <person name="Arakawa K."/>
        </authorList>
    </citation>
    <scope>NUCLEOTIDE SEQUENCE [LARGE SCALE GENOMIC DNA]</scope>
</reference>
<comment type="caution">
    <text evidence="9">The sequence shown here is derived from an EMBL/GenBank/DDBJ whole genome shotgun (WGS) entry which is preliminary data.</text>
</comment>
<evidence type="ECO:0000256" key="3">
    <source>
        <dbReference type="ARBA" id="ARBA00022692"/>
    </source>
</evidence>
<feature type="transmembrane region" description="Helical" evidence="7">
    <location>
        <begin position="549"/>
        <end position="573"/>
    </location>
</feature>
<feature type="transmembrane region" description="Helical" evidence="7">
    <location>
        <begin position="286"/>
        <end position="303"/>
    </location>
</feature>
<feature type="transmembrane region" description="Helical" evidence="7">
    <location>
        <begin position="597"/>
        <end position="618"/>
    </location>
</feature>
<dbReference type="Pfam" id="PF07810">
    <property type="entry name" value="TMC"/>
    <property type="match status" value="1"/>
</dbReference>
<dbReference type="OrthoDB" id="5831905at2759"/>
<dbReference type="GO" id="GO:0005886">
    <property type="term" value="C:plasma membrane"/>
    <property type="evidence" value="ECO:0007669"/>
    <property type="project" value="InterPro"/>
</dbReference>
<protein>
    <submittedName>
        <fullName evidence="9">Transmembrane channel-like protein 5</fullName>
    </submittedName>
</protein>
<dbReference type="EMBL" id="BGPR01001510">
    <property type="protein sequence ID" value="GBM55638.1"/>
    <property type="molecule type" value="Genomic_DNA"/>
</dbReference>
<feature type="compositionally biased region" description="Basic residues" evidence="6">
    <location>
        <begin position="1"/>
        <end position="10"/>
    </location>
</feature>
<keyword evidence="10" id="KW-1185">Reference proteome</keyword>
<organism evidence="9 10">
    <name type="scientific">Araneus ventricosus</name>
    <name type="common">Orbweaver spider</name>
    <name type="synonym">Epeira ventricosa</name>
    <dbReference type="NCBI Taxonomy" id="182803"/>
    <lineage>
        <taxon>Eukaryota</taxon>
        <taxon>Metazoa</taxon>
        <taxon>Ecdysozoa</taxon>
        <taxon>Arthropoda</taxon>
        <taxon>Chelicerata</taxon>
        <taxon>Arachnida</taxon>
        <taxon>Araneae</taxon>
        <taxon>Araneomorphae</taxon>
        <taxon>Entelegynae</taxon>
        <taxon>Araneoidea</taxon>
        <taxon>Araneidae</taxon>
        <taxon>Araneus</taxon>
    </lineage>
</organism>
<feature type="transmembrane region" description="Helical" evidence="7">
    <location>
        <begin position="414"/>
        <end position="435"/>
    </location>
</feature>
<dbReference type="GO" id="GO:0008381">
    <property type="term" value="F:mechanosensitive monoatomic ion channel activity"/>
    <property type="evidence" value="ECO:0007669"/>
    <property type="project" value="TreeGrafter"/>
</dbReference>